<sequence>MRPPSLRVACDTIRSVILERKGSPKDVVLAVHRLNQVLAKARTFAELEDLVTTVLVTPQKGAEGRGGKENAGIDADSLTFLQILVDVVVSGKPEAYPILCLLNTLSLVKESSDSLARLQVPLILKAVTKGSVEEASAQMANKIIRTMEKQK</sequence>
<evidence type="ECO:0000313" key="2">
    <source>
        <dbReference type="Proteomes" id="UP000316726"/>
    </source>
</evidence>
<name>A0A5B8N1S1_9CHLO</name>
<protein>
    <submittedName>
        <fullName evidence="1">Uncharacterized protein</fullName>
    </submittedName>
</protein>
<dbReference type="AlphaFoldDB" id="A0A5B8N1S1"/>
<reference evidence="1 2" key="1">
    <citation type="submission" date="2018-07" db="EMBL/GenBank/DDBJ databases">
        <title>The complete nuclear genome of the prasinophyte Chloropicon primus (CCMP1205).</title>
        <authorList>
            <person name="Pombert J.-F."/>
            <person name="Otis C."/>
            <person name="Turmel M."/>
            <person name="Lemieux C."/>
        </authorList>
    </citation>
    <scope>NUCLEOTIDE SEQUENCE [LARGE SCALE GENOMIC DNA]</scope>
    <source>
        <strain evidence="1 2">CCMP1205</strain>
    </source>
</reference>
<proteinExistence type="predicted"/>
<gene>
    <name evidence="1" type="ORF">A3770_19p83080</name>
</gene>
<dbReference type="EMBL" id="CP031052">
    <property type="protein sequence ID" value="QDZ25790.1"/>
    <property type="molecule type" value="Genomic_DNA"/>
</dbReference>
<keyword evidence="2" id="KW-1185">Reference proteome</keyword>
<accession>A0A5B8N1S1</accession>
<evidence type="ECO:0000313" key="1">
    <source>
        <dbReference type="EMBL" id="QDZ25790.1"/>
    </source>
</evidence>
<organism evidence="1 2">
    <name type="scientific">Chloropicon primus</name>
    <dbReference type="NCBI Taxonomy" id="1764295"/>
    <lineage>
        <taxon>Eukaryota</taxon>
        <taxon>Viridiplantae</taxon>
        <taxon>Chlorophyta</taxon>
        <taxon>Chloropicophyceae</taxon>
        <taxon>Chloropicales</taxon>
        <taxon>Chloropicaceae</taxon>
        <taxon>Chloropicon</taxon>
    </lineage>
</organism>
<dbReference type="Proteomes" id="UP000316726">
    <property type="component" value="Chromosome 19"/>
</dbReference>